<dbReference type="PANTHER" id="PTHR33332">
    <property type="entry name" value="REVERSE TRANSCRIPTASE DOMAIN-CONTAINING PROTEIN"/>
    <property type="match status" value="1"/>
</dbReference>
<name>A0A6G0VTP5_APHCR</name>
<evidence type="ECO:0000313" key="1">
    <source>
        <dbReference type="EMBL" id="KAF0709520.1"/>
    </source>
</evidence>
<keyword evidence="1" id="KW-0548">Nucleotidyltransferase</keyword>
<dbReference type="AlphaFoldDB" id="A0A6G0VTP5"/>
<sequence>MYNVPVFIPVGRPFRGSLVQSAFFIIVHRCNLSDRVQWVKLLGSKSAVVPVPSGVPQGGHLSPLLFSLFINGITKAVPKCRFLMFADFSEKPNLKLTVSPFRMTMSFTRRRLVIDYSYTINGSVIDRVTSNNNLGVLFSFADLNFRLHIDSICCRALKSLGFVMRTMNEFKLSGSLKTVYCSLVRSMLEASKKALSVVCSLHAKNCPPHDYTPVLRALSLTSLADRRVKANLAFLKKLIDYSLNAPSLLVQVNLKFHIGPQGLEFILLYLSTVPITVKTNKLTA</sequence>
<reference evidence="1 2" key="1">
    <citation type="submission" date="2019-08" db="EMBL/GenBank/DDBJ databases">
        <title>Whole genome of Aphis craccivora.</title>
        <authorList>
            <person name="Voronova N.V."/>
            <person name="Shulinski R.S."/>
            <person name="Bandarenka Y.V."/>
            <person name="Zhorov D.G."/>
            <person name="Warner D."/>
        </authorList>
    </citation>
    <scope>NUCLEOTIDE SEQUENCE [LARGE SCALE GENOMIC DNA]</scope>
    <source>
        <strain evidence="1">180601</strain>
        <tissue evidence="1">Whole Body</tissue>
    </source>
</reference>
<evidence type="ECO:0000313" key="2">
    <source>
        <dbReference type="Proteomes" id="UP000478052"/>
    </source>
</evidence>
<keyword evidence="2" id="KW-1185">Reference proteome</keyword>
<dbReference type="Proteomes" id="UP000478052">
    <property type="component" value="Unassembled WGS sequence"/>
</dbReference>
<accession>A0A6G0VTP5</accession>
<dbReference type="OrthoDB" id="6626734at2759"/>
<gene>
    <name evidence="1" type="ORF">FWK35_00034984</name>
</gene>
<protein>
    <submittedName>
        <fullName evidence="1">RNA-directed DNA polymerase from mobile element jockey</fullName>
    </submittedName>
</protein>
<keyword evidence="1" id="KW-0695">RNA-directed DNA polymerase</keyword>
<dbReference type="GO" id="GO:0003964">
    <property type="term" value="F:RNA-directed DNA polymerase activity"/>
    <property type="evidence" value="ECO:0007669"/>
    <property type="project" value="UniProtKB-KW"/>
</dbReference>
<proteinExistence type="predicted"/>
<keyword evidence="1" id="KW-0808">Transferase</keyword>
<comment type="caution">
    <text evidence="1">The sequence shown here is derived from an EMBL/GenBank/DDBJ whole genome shotgun (WGS) entry which is preliminary data.</text>
</comment>
<dbReference type="EMBL" id="VUJU01011891">
    <property type="protein sequence ID" value="KAF0709520.1"/>
    <property type="molecule type" value="Genomic_DNA"/>
</dbReference>
<organism evidence="1 2">
    <name type="scientific">Aphis craccivora</name>
    <name type="common">Cowpea aphid</name>
    <dbReference type="NCBI Taxonomy" id="307492"/>
    <lineage>
        <taxon>Eukaryota</taxon>
        <taxon>Metazoa</taxon>
        <taxon>Ecdysozoa</taxon>
        <taxon>Arthropoda</taxon>
        <taxon>Hexapoda</taxon>
        <taxon>Insecta</taxon>
        <taxon>Pterygota</taxon>
        <taxon>Neoptera</taxon>
        <taxon>Paraneoptera</taxon>
        <taxon>Hemiptera</taxon>
        <taxon>Sternorrhyncha</taxon>
        <taxon>Aphidomorpha</taxon>
        <taxon>Aphidoidea</taxon>
        <taxon>Aphididae</taxon>
        <taxon>Aphidini</taxon>
        <taxon>Aphis</taxon>
        <taxon>Aphis</taxon>
    </lineage>
</organism>